<name>A0A1P8V084_9RHOB</name>
<dbReference type="Proteomes" id="UP000187059">
    <property type="component" value="Chromosome"/>
</dbReference>
<evidence type="ECO:0008006" key="3">
    <source>
        <dbReference type="Google" id="ProtNLM"/>
    </source>
</evidence>
<dbReference type="InterPro" id="IPR010297">
    <property type="entry name" value="DUF900_hydrolase"/>
</dbReference>
<dbReference type="PROSITE" id="PS51257">
    <property type="entry name" value="PROKAR_LIPOPROTEIN"/>
    <property type="match status" value="1"/>
</dbReference>
<dbReference type="Gene3D" id="3.40.50.1820">
    <property type="entry name" value="alpha/beta hydrolase"/>
    <property type="match status" value="1"/>
</dbReference>
<dbReference type="PANTHER" id="PTHR36513:SF1">
    <property type="entry name" value="TRANSMEMBRANE PROTEIN"/>
    <property type="match status" value="1"/>
</dbReference>
<dbReference type="OrthoDB" id="9797755at2"/>
<gene>
    <name evidence="1" type="ORF">Ga0080574_TMP4672</name>
</gene>
<dbReference type="AlphaFoldDB" id="A0A1P8V084"/>
<evidence type="ECO:0000313" key="1">
    <source>
        <dbReference type="EMBL" id="APZ55006.1"/>
    </source>
</evidence>
<keyword evidence="2" id="KW-1185">Reference proteome</keyword>
<organism evidence="1 2">
    <name type="scientific">Salipiger abyssi</name>
    <dbReference type="NCBI Taxonomy" id="1250539"/>
    <lineage>
        <taxon>Bacteria</taxon>
        <taxon>Pseudomonadati</taxon>
        <taxon>Pseudomonadota</taxon>
        <taxon>Alphaproteobacteria</taxon>
        <taxon>Rhodobacterales</taxon>
        <taxon>Roseobacteraceae</taxon>
        <taxon>Salipiger</taxon>
    </lineage>
</organism>
<dbReference type="KEGG" id="paby:Ga0080574_TMP4672"/>
<protein>
    <recommendedName>
        <fullName evidence="3">Esterase/lipase superfamily enzyme</fullName>
    </recommendedName>
</protein>
<dbReference type="InterPro" id="IPR029058">
    <property type="entry name" value="AB_hydrolase_fold"/>
</dbReference>
<dbReference type="RefSeq" id="WP_083716932.1">
    <property type="nucleotide sequence ID" value="NZ_CP015093.1"/>
</dbReference>
<dbReference type="PIRSF" id="PIRSF033909">
    <property type="entry name" value="UCP033909"/>
    <property type="match status" value="1"/>
</dbReference>
<dbReference type="Pfam" id="PF05990">
    <property type="entry name" value="DUF900"/>
    <property type="match status" value="1"/>
</dbReference>
<accession>A0A1P8V084</accession>
<dbReference type="InterPro" id="IPR014586">
    <property type="entry name" value="UCP033909"/>
</dbReference>
<dbReference type="EMBL" id="CP015093">
    <property type="protein sequence ID" value="APZ55006.1"/>
    <property type="molecule type" value="Genomic_DNA"/>
</dbReference>
<dbReference type="PANTHER" id="PTHR36513">
    <property type="entry name" value="ABC TRANSMEMBRANE TYPE-1 DOMAIN-CONTAINING PROTEIN"/>
    <property type="match status" value="1"/>
</dbReference>
<sequence length="374" mass="40961">MRNDGNIVERPGLWRHLLMALLFFVAACSPRPGPESLIPADPPPEAEVVRVYVATTRAPMAPPAIGFSGAPAIGVSYRWFDVSIPPNPRERGIYWRDGAPDPEHDYLIVGHGRLDRASLMARLAQDRARLPNPETLVFVHGFNYSFPEALLRLAKLGHEAGVETPPVLFSWPSKAGALEYVADRQEALWSRDALATLLSDLGRLNGKTLLLAHSMGSWLSMEALRTMALRGERQEVRDTDVVLIAPDIDVLVFREQLRSLGPLDRPISVLVAKDDRALALSSALSTKRPRLGAVDVENPVVERAAREAQVQLIDISTVEPESPLRHSRFLRLARMYQVLRNDGGTIEAVTVAGSYVLDSLGTGIVQVGTSLGAN</sequence>
<proteinExistence type="predicted"/>
<dbReference type="STRING" id="1250539.Ga0080574_TMP4672"/>
<reference evidence="1 2" key="1">
    <citation type="submission" date="2016-04" db="EMBL/GenBank/DDBJ databases">
        <title>Deep-sea bacteria in the southern Pacific.</title>
        <authorList>
            <person name="Tang K."/>
        </authorList>
    </citation>
    <scope>NUCLEOTIDE SEQUENCE [LARGE SCALE GENOMIC DNA]</scope>
    <source>
        <strain evidence="1 2">JLT2014</strain>
    </source>
</reference>
<evidence type="ECO:0000313" key="2">
    <source>
        <dbReference type="Proteomes" id="UP000187059"/>
    </source>
</evidence>
<dbReference type="SUPFAM" id="SSF53474">
    <property type="entry name" value="alpha/beta-Hydrolases"/>
    <property type="match status" value="1"/>
</dbReference>